<organism evidence="4 5">
    <name type="scientific">Intrasporangium chromatireducens Q5-1</name>
    <dbReference type="NCBI Taxonomy" id="584657"/>
    <lineage>
        <taxon>Bacteria</taxon>
        <taxon>Bacillati</taxon>
        <taxon>Actinomycetota</taxon>
        <taxon>Actinomycetes</taxon>
        <taxon>Micrococcales</taxon>
        <taxon>Intrasporangiaceae</taxon>
        <taxon>Intrasporangium</taxon>
    </lineage>
</organism>
<evidence type="ECO:0000256" key="2">
    <source>
        <dbReference type="ARBA" id="ARBA00023002"/>
    </source>
</evidence>
<dbReference type="InterPro" id="IPR036856">
    <property type="entry name" value="Ald_Oxase/Xan_DH_a/b_sf"/>
</dbReference>
<dbReference type="SUPFAM" id="SSF54665">
    <property type="entry name" value="CO dehydrogenase molybdoprotein N-domain-like"/>
    <property type="match status" value="1"/>
</dbReference>
<evidence type="ECO:0000259" key="3">
    <source>
        <dbReference type="SMART" id="SM01008"/>
    </source>
</evidence>
<dbReference type="InterPro" id="IPR000674">
    <property type="entry name" value="Ald_Oxase/Xan_DH_a/b"/>
</dbReference>
<dbReference type="PANTHER" id="PTHR11908">
    <property type="entry name" value="XANTHINE DEHYDROGENASE"/>
    <property type="match status" value="1"/>
</dbReference>
<dbReference type="Gene3D" id="3.90.1170.50">
    <property type="entry name" value="Aldehyde oxidase/xanthine dehydrogenase, a/b hammerhead"/>
    <property type="match status" value="1"/>
</dbReference>
<dbReference type="Pfam" id="PF20256">
    <property type="entry name" value="MoCoBD_2"/>
    <property type="match status" value="1"/>
</dbReference>
<sequence length="778" mass="83592">MIGGSARRVEDPVLLRGRGRFAADSTVSGQLHLRVVRAGVAHGLLRGIDTTAALAVPGVAAVWTAVDVADLPPIDFRLTALDEQRPYRQPVLARTRVRYVGEPVAVVLASSEYVAEDAAELVEVDIDPLPAVLDGSGDVVPWLTAEEASWGAQREIAMGLGSESAEIRLEYGDVAAAFAAAHRVVEVDVTIGRHSGVPLECRGVSARVDPSTGVLVVDGAAKVPFWNRDAIARMIGWNPRDVHLREGHVGGGFGPRGELYPEDVLVPLAAVRLGRPVRWIADRQEDLVSTNHSRDQRHVLRAAVDETGVVTALDGQFWTDQGAYVRTHSATVSSLTASMLPGPYRVASYRVSGRIRMTNKTPAGTYRSPGRYEGTFARERLMDQIANELGLDRLEVRRRNFIPVEEMPYQRPIQAMGTELIYDSGDYALLMDKLEERFELARLRADVQRRRAAGECVGIGYGWFVEKSGLGPYEGAEVEVDTTGAVTVTTGTSSVGQGVDTVLTQVVADVLDVDLDRVRAVRGQTDRFGYGRGAFATRQSVMAGSAVLKAAEAVRVKALTVAAEHFEISPDDLEVVQGGIQVVGNADARISLGEVAALLEPQHANRLGLTPGLLAEEWFHCDHMTYPYGVHVSVVRIDRETGGPTVERYLVGYDVGKALNPTLVEGQITGGVAQGLGGALLEEFRYDEAGQPQASTFMDYLMPTMHEMPPVDVLVTEDAPSPLNPLGIKGAGEGGVTAAAACIASAIDDALQSPGFVTRTPVRPDLIRAHLATTGTHH</sequence>
<dbReference type="GO" id="GO:0005506">
    <property type="term" value="F:iron ion binding"/>
    <property type="evidence" value="ECO:0007669"/>
    <property type="project" value="InterPro"/>
</dbReference>
<dbReference type="SUPFAM" id="SSF56003">
    <property type="entry name" value="Molybdenum cofactor-binding domain"/>
    <property type="match status" value="1"/>
</dbReference>
<dbReference type="AlphaFoldDB" id="W9GKR9"/>
<dbReference type="PANTHER" id="PTHR11908:SF132">
    <property type="entry name" value="ALDEHYDE OXIDASE 1-RELATED"/>
    <property type="match status" value="1"/>
</dbReference>
<dbReference type="Gene3D" id="3.30.365.10">
    <property type="entry name" value="Aldehyde oxidase/xanthine dehydrogenase, molybdopterin binding domain"/>
    <property type="match status" value="4"/>
</dbReference>
<keyword evidence="1" id="KW-0500">Molybdenum</keyword>
<keyword evidence="5" id="KW-1185">Reference proteome</keyword>
<keyword evidence="2" id="KW-0560">Oxidoreductase</keyword>
<dbReference type="InterPro" id="IPR008274">
    <property type="entry name" value="AldOxase/xan_DH_MoCoBD1"/>
</dbReference>
<evidence type="ECO:0000313" key="5">
    <source>
        <dbReference type="Proteomes" id="UP000019494"/>
    </source>
</evidence>
<comment type="caution">
    <text evidence="4">The sequence shown here is derived from an EMBL/GenBank/DDBJ whole genome shotgun (WGS) entry which is preliminary data.</text>
</comment>
<name>W9GKR9_9MICO</name>
<dbReference type="GO" id="GO:0016491">
    <property type="term" value="F:oxidoreductase activity"/>
    <property type="evidence" value="ECO:0007669"/>
    <property type="project" value="UniProtKB-KW"/>
</dbReference>
<dbReference type="InterPro" id="IPR037165">
    <property type="entry name" value="AldOxase/xan_DH_Mopterin-bd_sf"/>
</dbReference>
<dbReference type="Pfam" id="PF01315">
    <property type="entry name" value="Ald_Xan_dh_C"/>
    <property type="match status" value="1"/>
</dbReference>
<reference evidence="5" key="1">
    <citation type="submission" date="2013-08" db="EMBL/GenBank/DDBJ databases">
        <title>Intrasporangium oryzae NRRL B-24470.</title>
        <authorList>
            <person name="Liu H."/>
            <person name="Wang G."/>
        </authorList>
    </citation>
    <scope>NUCLEOTIDE SEQUENCE [LARGE SCALE GENOMIC DNA]</scope>
    <source>
        <strain evidence="5">Q5-1</strain>
    </source>
</reference>
<dbReference type="InterPro" id="IPR046867">
    <property type="entry name" value="AldOxase/xan_DH_MoCoBD2"/>
</dbReference>
<proteinExistence type="predicted"/>
<evidence type="ECO:0000256" key="1">
    <source>
        <dbReference type="ARBA" id="ARBA00022505"/>
    </source>
</evidence>
<dbReference type="OrthoDB" id="9758509at2"/>
<protein>
    <submittedName>
        <fullName evidence="4">Xanthine dehydrogenase</fullName>
    </submittedName>
</protein>
<dbReference type="PATRIC" id="fig|584657.3.peg.1379"/>
<dbReference type="Proteomes" id="UP000019494">
    <property type="component" value="Unassembled WGS sequence"/>
</dbReference>
<evidence type="ECO:0000313" key="4">
    <source>
        <dbReference type="EMBL" id="EWT06680.1"/>
    </source>
</evidence>
<dbReference type="EMBL" id="AWQS01000037">
    <property type="protein sequence ID" value="EWT06680.1"/>
    <property type="molecule type" value="Genomic_DNA"/>
</dbReference>
<dbReference type="Pfam" id="PF02738">
    <property type="entry name" value="MoCoBD_1"/>
    <property type="match status" value="1"/>
</dbReference>
<gene>
    <name evidence="4" type="ORF">N864_19125</name>
</gene>
<accession>W9GKR9</accession>
<dbReference type="SMART" id="SM01008">
    <property type="entry name" value="Ald_Xan_dh_C"/>
    <property type="match status" value="1"/>
</dbReference>
<feature type="domain" description="Aldehyde oxidase/xanthine dehydrogenase a/b hammerhead" evidence="3">
    <location>
        <begin position="16"/>
        <end position="130"/>
    </location>
</feature>
<dbReference type="InterPro" id="IPR016208">
    <property type="entry name" value="Ald_Oxase/xanthine_DH-like"/>
</dbReference>
<dbReference type="RefSeq" id="WP_155892849.1">
    <property type="nucleotide sequence ID" value="NZ_AWQS01000037.1"/>
</dbReference>